<organism evidence="1">
    <name type="scientific">marine sediment metagenome</name>
    <dbReference type="NCBI Taxonomy" id="412755"/>
    <lineage>
        <taxon>unclassified sequences</taxon>
        <taxon>metagenomes</taxon>
        <taxon>ecological metagenomes</taxon>
    </lineage>
</organism>
<comment type="caution">
    <text evidence="1">The sequence shown here is derived from an EMBL/GenBank/DDBJ whole genome shotgun (WGS) entry which is preliminary data.</text>
</comment>
<protein>
    <submittedName>
        <fullName evidence="1">Uncharacterized protein</fullName>
    </submittedName>
</protein>
<evidence type="ECO:0000313" key="1">
    <source>
        <dbReference type="EMBL" id="KKL83630.1"/>
    </source>
</evidence>
<reference evidence="1" key="1">
    <citation type="journal article" date="2015" name="Nature">
        <title>Complex archaea that bridge the gap between prokaryotes and eukaryotes.</title>
        <authorList>
            <person name="Spang A."/>
            <person name="Saw J.H."/>
            <person name="Jorgensen S.L."/>
            <person name="Zaremba-Niedzwiedzka K."/>
            <person name="Martijn J."/>
            <person name="Lind A.E."/>
            <person name="van Eijk R."/>
            <person name="Schleper C."/>
            <person name="Guy L."/>
            <person name="Ettema T.J."/>
        </authorList>
    </citation>
    <scope>NUCLEOTIDE SEQUENCE</scope>
</reference>
<gene>
    <name evidence="1" type="ORF">LCGC14_1972780</name>
</gene>
<sequence length="91" mass="10648">MTGKEKVLNYLNIFTGEVRRLTKRQYNADWKKEAPALIDKVYKSGLSMQDNRIPFIHEPKPMSDSWFQRMDKLRKKYPLSSQATNEVIGNG</sequence>
<proteinExistence type="predicted"/>
<dbReference type="AlphaFoldDB" id="A0A0F9HPL1"/>
<accession>A0A0F9HPL1</accession>
<dbReference type="EMBL" id="LAZR01021929">
    <property type="protein sequence ID" value="KKL83630.1"/>
    <property type="molecule type" value="Genomic_DNA"/>
</dbReference>
<name>A0A0F9HPL1_9ZZZZ</name>